<gene>
    <name evidence="2" type="ORF">KIH74_13995</name>
</gene>
<keyword evidence="3" id="KW-1185">Reference proteome</keyword>
<dbReference type="Gene3D" id="3.30.530.20">
    <property type="match status" value="1"/>
</dbReference>
<dbReference type="InterPro" id="IPR023393">
    <property type="entry name" value="START-like_dom_sf"/>
</dbReference>
<dbReference type="SUPFAM" id="SSF55961">
    <property type="entry name" value="Bet v1-like"/>
    <property type="match status" value="1"/>
</dbReference>
<name>A0ABS5TG49_9ACTN</name>
<accession>A0ABS5TG49</accession>
<dbReference type="Pfam" id="PF03364">
    <property type="entry name" value="Polyketide_cyc"/>
    <property type="match status" value="1"/>
</dbReference>
<comment type="caution">
    <text evidence="2">The sequence shown here is derived from an EMBL/GenBank/DDBJ whole genome shotgun (WGS) entry which is preliminary data.</text>
</comment>
<reference evidence="2 3" key="1">
    <citation type="submission" date="2021-05" db="EMBL/GenBank/DDBJ databases">
        <title>Kineosporia and Streptomyces sp. nov. two new marine actinobacteria isolated from Coral.</title>
        <authorList>
            <person name="Buangrab K."/>
            <person name="Sutthacheep M."/>
            <person name="Yeemin T."/>
            <person name="Harunari E."/>
            <person name="Igarashi Y."/>
            <person name="Kanchanasin P."/>
            <person name="Tanasupawat S."/>
            <person name="Phongsopitanun W."/>
        </authorList>
    </citation>
    <scope>NUCLEOTIDE SEQUENCE [LARGE SCALE GENOMIC DNA]</scope>
    <source>
        <strain evidence="2 3">J2-2</strain>
    </source>
</reference>
<feature type="domain" description="Coenzyme Q-binding protein COQ10 START" evidence="1">
    <location>
        <begin position="16"/>
        <end position="133"/>
    </location>
</feature>
<dbReference type="RefSeq" id="WP_214156339.1">
    <property type="nucleotide sequence ID" value="NZ_JAHBAY010000005.1"/>
</dbReference>
<protein>
    <submittedName>
        <fullName evidence="2">SRPBCC family protein</fullName>
    </submittedName>
</protein>
<evidence type="ECO:0000313" key="2">
    <source>
        <dbReference type="EMBL" id="MBT0770046.1"/>
    </source>
</evidence>
<dbReference type="EMBL" id="JAHBAY010000005">
    <property type="protein sequence ID" value="MBT0770046.1"/>
    <property type="molecule type" value="Genomic_DNA"/>
</dbReference>
<dbReference type="Proteomes" id="UP001197247">
    <property type="component" value="Unassembled WGS sequence"/>
</dbReference>
<sequence length="148" mass="16321">MPTVEVTHTVAAGEPEAWAAVIDVEGYAACMDNVRSVRLVEKLTGERRLIAWSTFLKGSILEWTEEELLDHDAHRIVFHQTSGDLERFSGYWQVAPVGGGGSVITLYVDFEIGIPLLADMLNPVAVTALRENALQMLAGIERRLVSSR</sequence>
<proteinExistence type="predicted"/>
<evidence type="ECO:0000259" key="1">
    <source>
        <dbReference type="Pfam" id="PF03364"/>
    </source>
</evidence>
<organism evidence="2 3">
    <name type="scientific">Kineosporia corallincola</name>
    <dbReference type="NCBI Taxonomy" id="2835133"/>
    <lineage>
        <taxon>Bacteria</taxon>
        <taxon>Bacillati</taxon>
        <taxon>Actinomycetota</taxon>
        <taxon>Actinomycetes</taxon>
        <taxon>Kineosporiales</taxon>
        <taxon>Kineosporiaceae</taxon>
        <taxon>Kineosporia</taxon>
    </lineage>
</organism>
<evidence type="ECO:0000313" key="3">
    <source>
        <dbReference type="Proteomes" id="UP001197247"/>
    </source>
</evidence>
<dbReference type="InterPro" id="IPR005031">
    <property type="entry name" value="COQ10_START"/>
</dbReference>